<reference evidence="2" key="1">
    <citation type="submission" date="2016-05" db="EMBL/GenBank/DDBJ databases">
        <title>Whole genome shotgun sequencing of cultured foodborne pathogen.</title>
        <authorList>
            <person name="Zheng J."/>
            <person name="Timme R."/>
            <person name="Allard M."/>
            <person name="Strain E."/>
            <person name="Luo Y."/>
            <person name="Brown E."/>
        </authorList>
    </citation>
    <scope>NUCLEOTIDE SEQUENCE [LARGE SCALE GENOMIC DNA]</scope>
    <source>
        <strain evidence="2">CFSAN034343</strain>
    </source>
</reference>
<sequence length="71" mass="8203">MSKRVCFHCANEIPPNTEHYTVEAEVYCTDCVQAQPYTSYIYYINGEFVGTSDEDNVQLIESYEDEYEGEA</sequence>
<dbReference type="Proteomes" id="UP000094974">
    <property type="component" value="Unassembled WGS sequence"/>
</dbReference>
<organism evidence="1 2">
    <name type="scientific">Paenibacillus polymyxa</name>
    <name type="common">Bacillus polymyxa</name>
    <dbReference type="NCBI Taxonomy" id="1406"/>
    <lineage>
        <taxon>Bacteria</taxon>
        <taxon>Bacillati</taxon>
        <taxon>Bacillota</taxon>
        <taxon>Bacilli</taxon>
        <taxon>Bacillales</taxon>
        <taxon>Paenibacillaceae</taxon>
        <taxon>Paenibacillus</taxon>
    </lineage>
</organism>
<protein>
    <submittedName>
        <fullName evidence="1">Uncharacterized protein</fullName>
    </submittedName>
</protein>
<accession>A0ABX2Z3Q4</accession>
<dbReference type="InterPro" id="IPR008791">
    <property type="entry name" value="Orthopox_IL18-bd"/>
</dbReference>
<dbReference type="RefSeq" id="WP_068942274.1">
    <property type="nucleotide sequence ID" value="NZ_LYND01000195.1"/>
</dbReference>
<dbReference type="EMBL" id="LYND01000195">
    <property type="protein sequence ID" value="ODA05849.1"/>
    <property type="molecule type" value="Genomic_DNA"/>
</dbReference>
<keyword evidence="2" id="KW-1185">Reference proteome</keyword>
<gene>
    <name evidence="1" type="ORF">A7312_16270</name>
</gene>
<evidence type="ECO:0000313" key="1">
    <source>
        <dbReference type="EMBL" id="ODA05849.1"/>
    </source>
</evidence>
<proteinExistence type="predicted"/>
<evidence type="ECO:0000313" key="2">
    <source>
        <dbReference type="Proteomes" id="UP000094974"/>
    </source>
</evidence>
<comment type="caution">
    <text evidence="1">The sequence shown here is derived from an EMBL/GenBank/DDBJ whole genome shotgun (WGS) entry which is preliminary data.</text>
</comment>
<name>A0ABX2Z3Q4_PAEPO</name>
<dbReference type="Pfam" id="PF05566">
    <property type="entry name" value="Pox_vIL-18BP"/>
    <property type="match status" value="1"/>
</dbReference>